<dbReference type="InterPro" id="IPR016156">
    <property type="entry name" value="FAD/NAD-linked_Rdtase_dimer_sf"/>
</dbReference>
<feature type="active site" description="Proton acceptor" evidence="4">
    <location>
        <position position="474"/>
    </location>
</feature>
<reference evidence="9 10" key="1">
    <citation type="submission" date="2016-03" db="EMBL/GenBank/DDBJ databases">
        <authorList>
            <person name="Ploux O."/>
        </authorList>
    </citation>
    <scope>NUCLEOTIDE SEQUENCE [LARGE SCALE GENOMIC DNA]</scope>
    <source>
        <strain evidence="9 10">UAMH 11012</strain>
    </source>
</reference>
<feature type="domain" description="FAD/NAD(P)-binding" evidence="8">
    <location>
        <begin position="6"/>
        <end position="338"/>
    </location>
</feature>
<dbReference type="PIRSF" id="PIRSF000350">
    <property type="entry name" value="Mercury_reductase_MerA"/>
    <property type="match status" value="1"/>
</dbReference>
<keyword evidence="10" id="KW-1185">Reference proteome</keyword>
<evidence type="ECO:0000256" key="1">
    <source>
        <dbReference type="ARBA" id="ARBA00007532"/>
    </source>
</evidence>
<accession>A0A1L7WY96</accession>
<evidence type="ECO:0000259" key="8">
    <source>
        <dbReference type="Pfam" id="PF07992"/>
    </source>
</evidence>
<dbReference type="GO" id="GO:0003955">
    <property type="term" value="F:NAD(P)H dehydrogenase (quinone) activity"/>
    <property type="evidence" value="ECO:0007669"/>
    <property type="project" value="TreeGrafter"/>
</dbReference>
<evidence type="ECO:0000259" key="7">
    <source>
        <dbReference type="Pfam" id="PF02852"/>
    </source>
</evidence>
<keyword evidence="5" id="KW-0547">Nucleotide-binding</keyword>
<keyword evidence="3 5" id="KW-0274">FAD</keyword>
<evidence type="ECO:0000256" key="2">
    <source>
        <dbReference type="ARBA" id="ARBA00022630"/>
    </source>
</evidence>
<dbReference type="Pfam" id="PF02852">
    <property type="entry name" value="Pyr_redox_dim"/>
    <property type="match status" value="1"/>
</dbReference>
<feature type="binding site" evidence="5">
    <location>
        <position position="288"/>
    </location>
    <ligand>
        <name>NAD(+)</name>
        <dbReference type="ChEBI" id="CHEBI:57540"/>
    </ligand>
</feature>
<dbReference type="SUPFAM" id="SSF51905">
    <property type="entry name" value="FAD/NAD(P)-binding domain"/>
    <property type="match status" value="1"/>
</dbReference>
<dbReference type="Gene3D" id="3.50.50.60">
    <property type="entry name" value="FAD/NAD(P)-binding domain"/>
    <property type="match status" value="2"/>
</dbReference>
<dbReference type="InterPro" id="IPR036188">
    <property type="entry name" value="FAD/NAD-bd_sf"/>
</dbReference>
<dbReference type="PRINTS" id="PR00368">
    <property type="entry name" value="FADPNR"/>
</dbReference>
<gene>
    <name evidence="9" type="ORF">PAC_07629</name>
</gene>
<comment type="similarity">
    <text evidence="1">Belongs to the class-I pyridine nucleotide-disulfide oxidoreductase family.</text>
</comment>
<dbReference type="OrthoDB" id="361797at2759"/>
<keyword evidence="2" id="KW-0285">Flavoprotein</keyword>
<name>A0A1L7WY96_9HELO</name>
<organism evidence="9 10">
    <name type="scientific">Phialocephala subalpina</name>
    <dbReference type="NCBI Taxonomy" id="576137"/>
    <lineage>
        <taxon>Eukaryota</taxon>
        <taxon>Fungi</taxon>
        <taxon>Dikarya</taxon>
        <taxon>Ascomycota</taxon>
        <taxon>Pezizomycotina</taxon>
        <taxon>Leotiomycetes</taxon>
        <taxon>Helotiales</taxon>
        <taxon>Mollisiaceae</taxon>
        <taxon>Phialocephala</taxon>
        <taxon>Phialocephala fortinii species complex</taxon>
    </lineage>
</organism>
<comment type="cofactor">
    <cofactor evidence="5">
        <name>FAD</name>
        <dbReference type="ChEBI" id="CHEBI:57692"/>
    </cofactor>
    <text evidence="5">Binds 1 FAD per subunit.</text>
</comment>
<dbReference type="InterPro" id="IPR004099">
    <property type="entry name" value="Pyr_nucl-diS_OxRdtase_dimer"/>
</dbReference>
<dbReference type="Pfam" id="PF07992">
    <property type="entry name" value="Pyr_redox_2"/>
    <property type="match status" value="1"/>
</dbReference>
<feature type="binding site" evidence="5">
    <location>
        <position position="51"/>
    </location>
    <ligand>
        <name>FAD</name>
        <dbReference type="ChEBI" id="CHEBI:57692"/>
    </ligand>
</feature>
<dbReference type="InterPro" id="IPR023753">
    <property type="entry name" value="FAD/NAD-binding_dom"/>
</dbReference>
<dbReference type="PANTHER" id="PTHR43014">
    <property type="entry name" value="MERCURIC REDUCTASE"/>
    <property type="match status" value="1"/>
</dbReference>
<evidence type="ECO:0000256" key="3">
    <source>
        <dbReference type="ARBA" id="ARBA00022827"/>
    </source>
</evidence>
<dbReference type="PANTHER" id="PTHR43014:SF2">
    <property type="entry name" value="MERCURIC REDUCTASE"/>
    <property type="match status" value="1"/>
</dbReference>
<feature type="domain" description="Pyridine nucleotide-disulphide oxidoreductase dimerisation" evidence="7">
    <location>
        <begin position="370"/>
        <end position="482"/>
    </location>
</feature>
<dbReference type="EMBL" id="FJOG01000010">
    <property type="protein sequence ID" value="CZR57740.1"/>
    <property type="molecule type" value="Genomic_DNA"/>
</dbReference>
<dbReference type="PRINTS" id="PR00411">
    <property type="entry name" value="PNDRDTASEI"/>
</dbReference>
<evidence type="ECO:0000256" key="6">
    <source>
        <dbReference type="PIRSR" id="PIRSR000350-4"/>
    </source>
</evidence>
<evidence type="ECO:0000256" key="4">
    <source>
        <dbReference type="PIRSR" id="PIRSR000350-2"/>
    </source>
</evidence>
<protein>
    <submittedName>
        <fullName evidence="9">Related to LPD1-dihydrolipoamide dehydrogenase</fullName>
    </submittedName>
</protein>
<keyword evidence="5" id="KW-0520">NAD</keyword>
<evidence type="ECO:0000313" key="9">
    <source>
        <dbReference type="EMBL" id="CZR57740.1"/>
    </source>
</evidence>
<dbReference type="AlphaFoldDB" id="A0A1L7WY96"/>
<dbReference type="InterPro" id="IPR001100">
    <property type="entry name" value="Pyr_nuc-diS_OxRdtase"/>
</dbReference>
<evidence type="ECO:0000313" key="10">
    <source>
        <dbReference type="Proteomes" id="UP000184330"/>
    </source>
</evidence>
<dbReference type="Gene3D" id="3.30.390.30">
    <property type="match status" value="1"/>
</dbReference>
<feature type="disulfide bond" description="Redox-active" evidence="6">
    <location>
        <begin position="42"/>
        <end position="47"/>
    </location>
</feature>
<dbReference type="GO" id="GO:0050660">
    <property type="term" value="F:flavin adenine dinucleotide binding"/>
    <property type="evidence" value="ECO:0007669"/>
    <property type="project" value="TreeGrafter"/>
</dbReference>
<proteinExistence type="inferred from homology"/>
<evidence type="ECO:0000256" key="5">
    <source>
        <dbReference type="PIRSR" id="PIRSR000350-3"/>
    </source>
</evidence>
<feature type="binding site" evidence="5">
    <location>
        <begin position="196"/>
        <end position="203"/>
    </location>
    <ligand>
        <name>NAD(+)</name>
        <dbReference type="ChEBI" id="CHEBI:57540"/>
    </ligand>
</feature>
<dbReference type="SUPFAM" id="SSF55424">
    <property type="entry name" value="FAD/NAD-linked reductases, dimerisation (C-terminal) domain"/>
    <property type="match status" value="1"/>
</dbReference>
<feature type="binding site" evidence="5">
    <location>
        <position position="329"/>
    </location>
    <ligand>
        <name>FAD</name>
        <dbReference type="ChEBI" id="CHEBI:57692"/>
    </ligand>
</feature>
<sequence length="489" mass="53153">MSTHYQALIIGSGQAGTPLASSFAKAGYKTALVERSHIAGCCVNEGCTPTKTLIASGRVAYLARRGRDYGIHTGGEEGKEEGKSKGNKILVDMKKVRQRKREIVNSFRGGSEKRLEGAGVEVLIGEASFVDEKTVKVKMNDGSEKMVTSDRVLINTGERPAPPRLTGIETLDPKIVLDSTSIQELDEVPEHLVVVGGGYVGVEFAQLMRRLGAKVTVLQRGKQLLPREDPEIAQCLLDILKEDGLEVLLQTQASRIEPVNAGFTLTYTSLPSNEPKQLTGSHILFASGRIPNTESLNLPAACIKTNANGYITSNEFLETPAPNVYVMGDAKGPPAFTHISYDDFRILEKNLITHPTSDLSSKASTKNRLVPYVVYTDPQLGHIGLRESEARGLPLYKNHPERIKIAKMPMSYVARALETDESRGMMKAVVDAETGLILGFTCLGLEGGEVIAVVQMAMLGGVRWEVLQSAVWAHPSLAESLNNIWGFLE</sequence>
<dbReference type="Proteomes" id="UP000184330">
    <property type="component" value="Unassembled WGS sequence"/>
</dbReference>
<dbReference type="STRING" id="576137.A0A1L7WY96"/>